<gene>
    <name evidence="10 13" type="primary">secY</name>
    <name evidence="13" type="ORF">GX950_00250</name>
</gene>
<dbReference type="HAMAP" id="MF_01465">
    <property type="entry name" value="SecY"/>
    <property type="match status" value="1"/>
</dbReference>
<keyword evidence="8 10" id="KW-0811">Translocation</keyword>
<dbReference type="InterPro" id="IPR023201">
    <property type="entry name" value="SecY_dom_sf"/>
</dbReference>
<evidence type="ECO:0000256" key="5">
    <source>
        <dbReference type="ARBA" id="ARBA00022692"/>
    </source>
</evidence>
<dbReference type="Gene3D" id="1.10.3370.10">
    <property type="entry name" value="SecY subunit domain"/>
    <property type="match status" value="1"/>
</dbReference>
<feature type="transmembrane region" description="Helical" evidence="10">
    <location>
        <begin position="401"/>
        <end position="420"/>
    </location>
</feature>
<keyword evidence="3 10" id="KW-0813">Transport</keyword>
<evidence type="ECO:0000256" key="7">
    <source>
        <dbReference type="ARBA" id="ARBA00022989"/>
    </source>
</evidence>
<evidence type="ECO:0000256" key="3">
    <source>
        <dbReference type="ARBA" id="ARBA00022448"/>
    </source>
</evidence>
<feature type="transmembrane region" description="Helical" evidence="10">
    <location>
        <begin position="113"/>
        <end position="135"/>
    </location>
</feature>
<dbReference type="InterPro" id="IPR026593">
    <property type="entry name" value="SecY"/>
</dbReference>
<reference evidence="13 14" key="1">
    <citation type="journal article" date="2020" name="Biotechnol. Biofuels">
        <title>New insights from the biogas microbiome by comprehensive genome-resolved metagenomics of nearly 1600 species originating from multiple anaerobic digesters.</title>
        <authorList>
            <person name="Campanaro S."/>
            <person name="Treu L."/>
            <person name="Rodriguez-R L.M."/>
            <person name="Kovalovszki A."/>
            <person name="Ziels R.M."/>
            <person name="Maus I."/>
            <person name="Zhu X."/>
            <person name="Kougias P.G."/>
            <person name="Basile A."/>
            <person name="Luo G."/>
            <person name="Schluter A."/>
            <person name="Konstantinidis K.T."/>
            <person name="Angelidaki I."/>
        </authorList>
    </citation>
    <scope>NUCLEOTIDE SEQUENCE [LARGE SCALE GENOMIC DNA]</scope>
    <source>
        <strain evidence="13">AS22ysBPME_79</strain>
    </source>
</reference>
<evidence type="ECO:0000256" key="2">
    <source>
        <dbReference type="ARBA" id="ARBA00005751"/>
    </source>
</evidence>
<dbReference type="InterPro" id="IPR030659">
    <property type="entry name" value="SecY_CS"/>
</dbReference>
<feature type="transmembrane region" description="Helical" evidence="10">
    <location>
        <begin position="30"/>
        <end position="50"/>
    </location>
</feature>
<evidence type="ECO:0000256" key="10">
    <source>
        <dbReference type="HAMAP-Rule" id="MF_01465"/>
    </source>
</evidence>
<evidence type="ECO:0000259" key="12">
    <source>
        <dbReference type="Pfam" id="PF10559"/>
    </source>
</evidence>
<evidence type="ECO:0000256" key="11">
    <source>
        <dbReference type="RuleBase" id="RU004349"/>
    </source>
</evidence>
<comment type="function">
    <text evidence="10">The central subunit of the protein translocation channel SecYEG. Consists of two halves formed by TMs 1-5 and 6-10. These two domains form a lateral gate at the front which open onto the bilayer between TMs 2 and 7, and are clamped together by SecE at the back. The channel is closed by both a pore ring composed of hydrophobic SecY resides and a short helix (helix 2A) on the extracellular side of the membrane which forms a plug. The plug probably moves laterally to allow the channel to open. The ring and the pore may move independently.</text>
</comment>
<organism evidence="13 14">
    <name type="scientific">Candidatus Iainarchaeum sp</name>
    <dbReference type="NCBI Taxonomy" id="3101447"/>
    <lineage>
        <taxon>Archaea</taxon>
        <taxon>Candidatus Iainarchaeota</taxon>
        <taxon>Candidatus Iainarchaeia</taxon>
        <taxon>Candidatus Iainarchaeales</taxon>
        <taxon>Candidatus Iainarchaeaceae</taxon>
        <taxon>Candidatus Iainarchaeum</taxon>
    </lineage>
</organism>
<keyword evidence="6 10" id="KW-0653">Protein transport</keyword>
<evidence type="ECO:0000256" key="6">
    <source>
        <dbReference type="ARBA" id="ARBA00022927"/>
    </source>
</evidence>
<keyword evidence="4 10" id="KW-1003">Cell membrane</keyword>
<dbReference type="InterPro" id="IPR019561">
    <property type="entry name" value="Translocon_Sec61/SecY_plug_dom"/>
</dbReference>
<evidence type="ECO:0000313" key="13">
    <source>
        <dbReference type="EMBL" id="NMA44232.1"/>
    </source>
</evidence>
<feature type="transmembrane region" description="Helical" evidence="10">
    <location>
        <begin position="70"/>
        <end position="92"/>
    </location>
</feature>
<dbReference type="NCBIfam" id="TIGR00967">
    <property type="entry name" value="3a0501s007"/>
    <property type="match status" value="1"/>
</dbReference>
<dbReference type="EMBL" id="JAAZKV010000001">
    <property type="protein sequence ID" value="NMA44232.1"/>
    <property type="molecule type" value="Genomic_DNA"/>
</dbReference>
<feature type="transmembrane region" description="Helical" evidence="10">
    <location>
        <begin position="344"/>
        <end position="367"/>
    </location>
</feature>
<feature type="transmembrane region" description="Helical" evidence="10">
    <location>
        <begin position="222"/>
        <end position="244"/>
    </location>
</feature>
<feature type="domain" description="Translocon Sec61/SecY plug" evidence="12">
    <location>
        <begin position="38"/>
        <end position="71"/>
    </location>
</feature>
<dbReference type="InterPro" id="IPR002208">
    <property type="entry name" value="SecY/SEC61-alpha"/>
</dbReference>
<keyword evidence="7 10" id="KW-1133">Transmembrane helix</keyword>
<dbReference type="GO" id="GO:0006605">
    <property type="term" value="P:protein targeting"/>
    <property type="evidence" value="ECO:0007669"/>
    <property type="project" value="UniProtKB-UniRule"/>
</dbReference>
<evidence type="ECO:0000256" key="4">
    <source>
        <dbReference type="ARBA" id="ARBA00022475"/>
    </source>
</evidence>
<dbReference type="PROSITE" id="PS00756">
    <property type="entry name" value="SECY_2"/>
    <property type="match status" value="1"/>
</dbReference>
<dbReference type="SUPFAM" id="SSF103491">
    <property type="entry name" value="Preprotein translocase SecY subunit"/>
    <property type="match status" value="1"/>
</dbReference>
<evidence type="ECO:0000313" key="14">
    <source>
        <dbReference type="Proteomes" id="UP000526302"/>
    </source>
</evidence>
<evidence type="ECO:0000256" key="1">
    <source>
        <dbReference type="ARBA" id="ARBA00004127"/>
    </source>
</evidence>
<proteinExistence type="inferred from homology"/>
<feature type="transmembrane region" description="Helical" evidence="10">
    <location>
        <begin position="172"/>
        <end position="192"/>
    </location>
</feature>
<keyword evidence="5 10" id="KW-0812">Transmembrane</keyword>
<comment type="subunit">
    <text evidence="10">Component of the Sec protein translocase complex. Heterotrimer consisting of alpha (SecY), beta (SecG) and gamma (SecE) subunits. The heterotrimers can form oligomers, although 1 heterotrimer is thought to be able to translocate proteins. Interacts with the ribosome. May interact with SecDF, and other proteins may be involved.</text>
</comment>
<dbReference type="GO" id="GO:0012505">
    <property type="term" value="C:endomembrane system"/>
    <property type="evidence" value="ECO:0007669"/>
    <property type="project" value="UniProtKB-SubCell"/>
</dbReference>
<feature type="transmembrane region" description="Helical" evidence="10">
    <location>
        <begin position="426"/>
        <end position="448"/>
    </location>
</feature>
<dbReference type="GO" id="GO:0065002">
    <property type="term" value="P:intracellular protein transmembrane transport"/>
    <property type="evidence" value="ECO:0007669"/>
    <property type="project" value="UniProtKB-UniRule"/>
</dbReference>
<evidence type="ECO:0000256" key="8">
    <source>
        <dbReference type="ARBA" id="ARBA00023010"/>
    </source>
</evidence>
<sequence>MGIIDFLVSISQYLPEIKKPEKEVPFKQRMLWTIVAVLIFFILGQIMLVGLSDQTIQQFGFASTILASEIGTLITAGIGPIVTASIFLQLFLGAQLIKIDLHSPEGRVKFQSLQKILAVVLCFIQGLIYVASGMLMPIGGNALTNPMLWFVSLQIAMGSLILLYLDEIVSKYGLGSGISLFIAAGVSGQLFWQIFQPPISSILGISQGGILWQFLFVTPGDWLLLLPILGVIGIFLVVVFAEGMHVNIPISFGQSGMGGRYPVKFLYVSNMPVILAMALFMNFQLWAMLTKGIPILGKILDVFAWATMSPSIGNNTLFSSVKTGGGSLIEGILVQGLTDLTINAIIQATVFMAILILVCIVFGWFWVQMGNQSTEAVAAQLERSGMQIPGFRRDKRVIEKVLDRYIPPITILGSIFVALLAGFGDIILSGIASGTGILLTVGIIYRLYEEIAKSQAEKLAPLLSKMGGK</sequence>
<dbReference type="PIRSF" id="PIRSF004557">
    <property type="entry name" value="SecY"/>
    <property type="match status" value="1"/>
</dbReference>
<dbReference type="PANTHER" id="PTHR10906">
    <property type="entry name" value="SECY/SEC61-ALPHA FAMILY MEMBER"/>
    <property type="match status" value="1"/>
</dbReference>
<name>A0A7K4BYF6_9ARCH</name>
<dbReference type="PRINTS" id="PR00303">
    <property type="entry name" value="SECYTRNLCASE"/>
</dbReference>
<comment type="similarity">
    <text evidence="2 10 11">Belongs to the SecY/SEC61-alpha family.</text>
</comment>
<dbReference type="AlphaFoldDB" id="A0A7K4BYF6"/>
<dbReference type="Proteomes" id="UP000526302">
    <property type="component" value="Unassembled WGS sequence"/>
</dbReference>
<dbReference type="Pfam" id="PF10559">
    <property type="entry name" value="Plug_translocon"/>
    <property type="match status" value="1"/>
</dbReference>
<comment type="subcellular location">
    <subcellularLocation>
        <location evidence="10">Cell membrane</location>
        <topology evidence="10">Multi-pass membrane protein</topology>
    </subcellularLocation>
    <subcellularLocation>
        <location evidence="1">Endomembrane system</location>
        <topology evidence="1">Multi-pass membrane protein</topology>
    </subcellularLocation>
</comment>
<comment type="caution">
    <text evidence="13">The sequence shown here is derived from an EMBL/GenBank/DDBJ whole genome shotgun (WGS) entry which is preliminary data.</text>
</comment>
<keyword evidence="9 10" id="KW-0472">Membrane</keyword>
<feature type="transmembrane region" description="Helical" evidence="10">
    <location>
        <begin position="265"/>
        <end position="287"/>
    </location>
</feature>
<feature type="transmembrane region" description="Helical" evidence="10">
    <location>
        <begin position="147"/>
        <end position="165"/>
    </location>
</feature>
<accession>A0A7K4BYF6</accession>
<evidence type="ECO:0000256" key="9">
    <source>
        <dbReference type="ARBA" id="ARBA00023136"/>
    </source>
</evidence>
<protein>
    <recommendedName>
        <fullName evidence="10">Protein translocase subunit SecY</fullName>
    </recommendedName>
    <alternativeName>
        <fullName evidence="10">Protein transport protein SEC61 subunit alpha homolog</fullName>
    </alternativeName>
</protein>
<dbReference type="Pfam" id="PF00344">
    <property type="entry name" value="SecY"/>
    <property type="match status" value="1"/>
</dbReference>
<dbReference type="GO" id="GO:0005886">
    <property type="term" value="C:plasma membrane"/>
    <property type="evidence" value="ECO:0007669"/>
    <property type="project" value="UniProtKB-SubCell"/>
</dbReference>